<dbReference type="Proteomes" id="UP000075882">
    <property type="component" value="Unassembled WGS sequence"/>
</dbReference>
<name>A0A8W7PJJ3_ANOCL</name>
<sequence>LGSQQEKKHSWCCAVTGAELGIQLTRKNCFPAKEGNAAASSGPDFHRETSDENMSTYSNHKCNRCFVSKE</sequence>
<reference evidence="2" key="1">
    <citation type="submission" date="2022-08" db="UniProtKB">
        <authorList>
            <consortium name="EnsemblMetazoa"/>
        </authorList>
    </citation>
    <scope>IDENTIFICATION</scope>
</reference>
<feature type="region of interest" description="Disordered" evidence="1">
    <location>
        <begin position="36"/>
        <end position="56"/>
    </location>
</feature>
<dbReference type="EnsemblMetazoa" id="ACOM032886-RA">
    <property type="protein sequence ID" value="ACOM032886-PA.1"/>
    <property type="gene ID" value="ACOM032886"/>
</dbReference>
<evidence type="ECO:0000313" key="2">
    <source>
        <dbReference type="EnsemblMetazoa" id="ACOM032886-PA.1"/>
    </source>
</evidence>
<proteinExistence type="predicted"/>
<dbReference type="AlphaFoldDB" id="A0A8W7PJJ3"/>
<evidence type="ECO:0000256" key="1">
    <source>
        <dbReference type="SAM" id="MobiDB-lite"/>
    </source>
</evidence>
<organism evidence="2">
    <name type="scientific">Anopheles coluzzii</name>
    <name type="common">African malaria mosquito</name>
    <dbReference type="NCBI Taxonomy" id="1518534"/>
    <lineage>
        <taxon>Eukaryota</taxon>
        <taxon>Metazoa</taxon>
        <taxon>Ecdysozoa</taxon>
        <taxon>Arthropoda</taxon>
        <taxon>Hexapoda</taxon>
        <taxon>Insecta</taxon>
        <taxon>Pterygota</taxon>
        <taxon>Neoptera</taxon>
        <taxon>Endopterygota</taxon>
        <taxon>Diptera</taxon>
        <taxon>Nematocera</taxon>
        <taxon>Culicoidea</taxon>
        <taxon>Culicidae</taxon>
        <taxon>Anophelinae</taxon>
        <taxon>Anopheles</taxon>
    </lineage>
</organism>
<protein>
    <submittedName>
        <fullName evidence="2">Uncharacterized protein</fullName>
    </submittedName>
</protein>
<accession>A0A8W7PJJ3</accession>